<evidence type="ECO:0000256" key="1">
    <source>
        <dbReference type="SAM" id="Phobius"/>
    </source>
</evidence>
<accession>A0ABV5KMK0</accession>
<sequence>MKYVRMALNLILYVGATQLAFRATDWIASRSGELKRLLDNNPPALLIVVACEIYLLLALMARIRGRIWKSEPRRLLDAVKYRRLSAGEVGGSIALGAGCALFFFGLMELPLLPDGTLAQLHDYVNVFSKSDAFIFAVLGAGVIGVLFEEIFFRGILFGELLRGLPMPAAFAAHALVYAYFQPNLTISFTAFVLALFYSYLYVKTGSVWSTAIAAATLNIGIVSAKEADVIDALGSAHSAIAFLLLLIGSACVLLGLFLIYRHGGKHANAGGKVERIARAIAWAGVYIAIYYAVLNGVIYVWSQVLTRIEAIRPWLNDGLNNLWALDLNDLVAVPIYMFILSRYRKAPLLAHCRFSRIDGRTIAQIGALSVSMGLWVMGVSKIPIVEDTFPQFDTLFNSLVGGPLLTFLVFLLVHSVYKEILFRGLILNAFHAGMPLAAALALDALVYGLLFFQWDPALTVYGGMGTVIFGLLYVWYRSIWAPIVAQIGLFGTYYASWHGISAFGLEFGAAHVVVIMISSASVLFFMIRLWKQRPLEAPAQPRSPGVFEGTAQASV</sequence>
<keyword evidence="4" id="KW-1185">Reference proteome</keyword>
<feature type="transmembrane region" description="Helical" evidence="1">
    <location>
        <begin position="483"/>
        <end position="503"/>
    </location>
</feature>
<feature type="transmembrane region" description="Helical" evidence="1">
    <location>
        <begin position="186"/>
        <end position="202"/>
    </location>
</feature>
<feature type="transmembrane region" description="Helical" evidence="1">
    <location>
        <begin position="425"/>
        <end position="452"/>
    </location>
</feature>
<reference evidence="3 4" key="1">
    <citation type="submission" date="2024-09" db="EMBL/GenBank/DDBJ databases">
        <authorList>
            <person name="Sun Q."/>
            <person name="Mori K."/>
        </authorList>
    </citation>
    <scope>NUCLEOTIDE SEQUENCE [LARGE SCALE GENOMIC DNA]</scope>
    <source>
        <strain evidence="3 4">TISTR 2452</strain>
    </source>
</reference>
<feature type="transmembrane region" description="Helical" evidence="1">
    <location>
        <begin position="361"/>
        <end position="382"/>
    </location>
</feature>
<evidence type="ECO:0000313" key="3">
    <source>
        <dbReference type="EMBL" id="MFB9326424.1"/>
    </source>
</evidence>
<keyword evidence="1" id="KW-1133">Transmembrane helix</keyword>
<dbReference type="Proteomes" id="UP001589747">
    <property type="component" value="Unassembled WGS sequence"/>
</dbReference>
<dbReference type="EMBL" id="JBHMDO010000018">
    <property type="protein sequence ID" value="MFB9326424.1"/>
    <property type="molecule type" value="Genomic_DNA"/>
</dbReference>
<keyword evidence="1" id="KW-0812">Transmembrane</keyword>
<feature type="transmembrane region" description="Helical" evidence="1">
    <location>
        <begin position="236"/>
        <end position="260"/>
    </location>
</feature>
<feature type="transmembrane region" description="Helical" evidence="1">
    <location>
        <begin position="280"/>
        <end position="302"/>
    </location>
</feature>
<name>A0ABV5KMK0_9BACL</name>
<feature type="transmembrane region" description="Helical" evidence="1">
    <location>
        <begin position="458"/>
        <end position="476"/>
    </location>
</feature>
<protein>
    <submittedName>
        <fullName evidence="3">Type II CAAX endopeptidase family protein</fullName>
    </submittedName>
</protein>
<dbReference type="InterPro" id="IPR003675">
    <property type="entry name" value="Rce1/LyrA-like_dom"/>
</dbReference>
<dbReference type="PANTHER" id="PTHR36435">
    <property type="entry name" value="SLR1288 PROTEIN"/>
    <property type="match status" value="1"/>
</dbReference>
<feature type="transmembrane region" description="Helical" evidence="1">
    <location>
        <begin position="84"/>
        <end position="107"/>
    </location>
</feature>
<feature type="transmembrane region" description="Helical" evidence="1">
    <location>
        <begin position="394"/>
        <end position="413"/>
    </location>
</feature>
<feature type="transmembrane region" description="Helical" evidence="1">
    <location>
        <begin position="46"/>
        <end position="63"/>
    </location>
</feature>
<feature type="domain" description="CAAX prenyl protease 2/Lysostaphin resistance protein A-like" evidence="2">
    <location>
        <begin position="133"/>
        <end position="219"/>
    </location>
</feature>
<dbReference type="Pfam" id="PF02517">
    <property type="entry name" value="Rce1-like"/>
    <property type="match status" value="2"/>
</dbReference>
<proteinExistence type="predicted"/>
<feature type="transmembrane region" description="Helical" evidence="1">
    <location>
        <begin position="322"/>
        <end position="340"/>
    </location>
</feature>
<organism evidence="3 4">
    <name type="scientific">Paenibacillus aurantiacus</name>
    <dbReference type="NCBI Taxonomy" id="1936118"/>
    <lineage>
        <taxon>Bacteria</taxon>
        <taxon>Bacillati</taxon>
        <taxon>Bacillota</taxon>
        <taxon>Bacilli</taxon>
        <taxon>Bacillales</taxon>
        <taxon>Paenibacillaceae</taxon>
        <taxon>Paenibacillus</taxon>
    </lineage>
</organism>
<dbReference type="PANTHER" id="PTHR36435:SF1">
    <property type="entry name" value="CAAX AMINO TERMINAL PROTEASE FAMILY PROTEIN"/>
    <property type="match status" value="1"/>
</dbReference>
<feature type="transmembrane region" description="Helical" evidence="1">
    <location>
        <begin position="509"/>
        <end position="530"/>
    </location>
</feature>
<keyword evidence="1" id="KW-0472">Membrane</keyword>
<feature type="domain" description="CAAX prenyl protease 2/Lysostaphin resistance protein A-like" evidence="2">
    <location>
        <begin position="403"/>
        <end position="487"/>
    </location>
</feature>
<comment type="caution">
    <text evidence="3">The sequence shown here is derived from an EMBL/GenBank/DDBJ whole genome shotgun (WGS) entry which is preliminary data.</text>
</comment>
<evidence type="ECO:0000259" key="2">
    <source>
        <dbReference type="Pfam" id="PF02517"/>
    </source>
</evidence>
<feature type="transmembrane region" description="Helical" evidence="1">
    <location>
        <begin position="132"/>
        <end position="152"/>
    </location>
</feature>
<evidence type="ECO:0000313" key="4">
    <source>
        <dbReference type="Proteomes" id="UP001589747"/>
    </source>
</evidence>
<gene>
    <name evidence="3" type="ORF">ACFFSY_10910</name>
</gene>
<dbReference type="InterPro" id="IPR052710">
    <property type="entry name" value="CAAX_protease"/>
</dbReference>
<dbReference type="RefSeq" id="WP_377493719.1">
    <property type="nucleotide sequence ID" value="NZ_JBHMDO010000018.1"/>
</dbReference>